<dbReference type="VEuPathDB" id="FungiDB:AeMF1_000567"/>
<dbReference type="SUPFAM" id="SSF52047">
    <property type="entry name" value="RNI-like"/>
    <property type="match status" value="1"/>
</dbReference>
<evidence type="ECO:0000256" key="2">
    <source>
        <dbReference type="ARBA" id="ARBA00022614"/>
    </source>
</evidence>
<dbReference type="SMART" id="SM00368">
    <property type="entry name" value="LRR_RI"/>
    <property type="match status" value="3"/>
</dbReference>
<keyword evidence="2" id="KW-0433">Leucine-rich repeat</keyword>
<dbReference type="PANTHER" id="PTHR24113:SF12">
    <property type="entry name" value="RAN GTPASE-ACTIVATING PROTEIN 1"/>
    <property type="match status" value="1"/>
</dbReference>
<dbReference type="EMBL" id="VJMJ01000119">
    <property type="protein sequence ID" value="KAF0733753.1"/>
    <property type="molecule type" value="Genomic_DNA"/>
</dbReference>
<dbReference type="InterPro" id="IPR027038">
    <property type="entry name" value="RanGap"/>
</dbReference>
<dbReference type="Proteomes" id="UP000481153">
    <property type="component" value="Unassembled WGS sequence"/>
</dbReference>
<organism evidence="4 5">
    <name type="scientific">Aphanomyces euteiches</name>
    <dbReference type="NCBI Taxonomy" id="100861"/>
    <lineage>
        <taxon>Eukaryota</taxon>
        <taxon>Sar</taxon>
        <taxon>Stramenopiles</taxon>
        <taxon>Oomycota</taxon>
        <taxon>Saprolegniomycetes</taxon>
        <taxon>Saprolegniales</taxon>
        <taxon>Verrucalvaceae</taxon>
        <taxon>Aphanomyces</taxon>
    </lineage>
</organism>
<dbReference type="GO" id="GO:0031267">
    <property type="term" value="F:small GTPase binding"/>
    <property type="evidence" value="ECO:0007669"/>
    <property type="project" value="TreeGrafter"/>
</dbReference>
<evidence type="ECO:0000256" key="1">
    <source>
        <dbReference type="ARBA" id="ARBA00022468"/>
    </source>
</evidence>
<reference evidence="4 5" key="1">
    <citation type="submission" date="2019-07" db="EMBL/GenBank/DDBJ databases">
        <title>Genomics analysis of Aphanomyces spp. identifies a new class of oomycete effector associated with host adaptation.</title>
        <authorList>
            <person name="Gaulin E."/>
        </authorList>
    </citation>
    <scope>NUCLEOTIDE SEQUENCE [LARGE SCALE GENOMIC DNA]</scope>
    <source>
        <strain evidence="4 5">ATCC 201684</strain>
    </source>
</reference>
<evidence type="ECO:0008006" key="6">
    <source>
        <dbReference type="Google" id="ProtNLM"/>
    </source>
</evidence>
<dbReference type="InterPro" id="IPR032675">
    <property type="entry name" value="LRR_dom_sf"/>
</dbReference>
<proteinExistence type="predicted"/>
<dbReference type="Pfam" id="PF13516">
    <property type="entry name" value="LRR_6"/>
    <property type="match status" value="3"/>
</dbReference>
<keyword evidence="3" id="KW-0677">Repeat</keyword>
<dbReference type="GO" id="GO:0005634">
    <property type="term" value="C:nucleus"/>
    <property type="evidence" value="ECO:0007669"/>
    <property type="project" value="TreeGrafter"/>
</dbReference>
<dbReference type="GO" id="GO:0005829">
    <property type="term" value="C:cytosol"/>
    <property type="evidence" value="ECO:0007669"/>
    <property type="project" value="TreeGrafter"/>
</dbReference>
<dbReference type="InterPro" id="IPR001611">
    <property type="entry name" value="Leu-rich_rpt"/>
</dbReference>
<sequence>MTTKRHRDDRLAFTAIPTAIIQQIALYIPDSKDFFSYLSCFQDAQGGETLGELGHFLELSTKLEPTDLWPKLQLRLLAPSLVPSVRCVTRFFTTISVFEVFDVTLLQQCLHPHNVVELLECPPRDLVHQWLAAPVSMLPVKHITFTSQDPDACDLFLDQLPCMSGLASLSFRNSVVRGFGRLFAFIQASSTLTRLHLSMIYLSNLIERVHRFQRVFMDVERIRSPAQFQRQHLEILGEWLRRCPATSIDLKRWDIDFDDETCVANLLDAIFTSSSLENVAVSNPRLGVHIAQMTFPAPLRLQSLDLSSCNIDGTAMASLVTGLRDSSLTSLSLEENDIGVKGLQSLLDVLPLSIIQRLRLRRVYLDDSACKMIATALPSSKLVDLDLSVNRLTDRSADELSKVVARATSLTTLNLFDNEITPQGATALVKALNGRPQVTTWLDLGGNFIEGVEVQYLNAMVLKTSQILTANFRG</sequence>
<dbReference type="PANTHER" id="PTHR24113">
    <property type="entry name" value="RAN GTPASE-ACTIVATING PROTEIN 1"/>
    <property type="match status" value="1"/>
</dbReference>
<comment type="caution">
    <text evidence="4">The sequence shown here is derived from an EMBL/GenBank/DDBJ whole genome shotgun (WGS) entry which is preliminary data.</text>
</comment>
<keyword evidence="1" id="KW-0343">GTPase activation</keyword>
<dbReference type="GO" id="GO:0005096">
    <property type="term" value="F:GTPase activator activity"/>
    <property type="evidence" value="ECO:0007669"/>
    <property type="project" value="UniProtKB-KW"/>
</dbReference>
<keyword evidence="5" id="KW-1185">Reference proteome</keyword>
<protein>
    <recommendedName>
        <fullName evidence="6">F-box domain-containing protein</fullName>
    </recommendedName>
</protein>
<dbReference type="GO" id="GO:0006913">
    <property type="term" value="P:nucleocytoplasmic transport"/>
    <property type="evidence" value="ECO:0007669"/>
    <property type="project" value="TreeGrafter"/>
</dbReference>
<name>A0A6G0X1L5_9STRA</name>
<dbReference type="Gene3D" id="3.80.10.10">
    <property type="entry name" value="Ribonuclease Inhibitor"/>
    <property type="match status" value="1"/>
</dbReference>
<evidence type="ECO:0000313" key="4">
    <source>
        <dbReference type="EMBL" id="KAF0733753.1"/>
    </source>
</evidence>
<accession>A0A6G0X1L5</accession>
<evidence type="ECO:0000313" key="5">
    <source>
        <dbReference type="Proteomes" id="UP000481153"/>
    </source>
</evidence>
<dbReference type="AlphaFoldDB" id="A0A6G0X1L5"/>
<evidence type="ECO:0000256" key="3">
    <source>
        <dbReference type="ARBA" id="ARBA00022737"/>
    </source>
</evidence>
<gene>
    <name evidence="4" type="ORF">Ae201684_009324</name>
</gene>
<dbReference type="GO" id="GO:0048471">
    <property type="term" value="C:perinuclear region of cytoplasm"/>
    <property type="evidence" value="ECO:0007669"/>
    <property type="project" value="TreeGrafter"/>
</dbReference>